<dbReference type="Gene3D" id="1.10.600.10">
    <property type="entry name" value="Farnesyl Diphosphate Synthase"/>
    <property type="match status" value="1"/>
</dbReference>
<evidence type="ECO:0000256" key="2">
    <source>
        <dbReference type="ARBA" id="ARBA00022723"/>
    </source>
</evidence>
<dbReference type="GO" id="GO:0046165">
    <property type="term" value="P:alcohol biosynthetic process"/>
    <property type="evidence" value="ECO:0007669"/>
    <property type="project" value="UniProtKB-ARBA"/>
</dbReference>
<keyword evidence="7" id="KW-1185">Reference proteome</keyword>
<dbReference type="GO" id="GO:0004659">
    <property type="term" value="F:prenyltransferase activity"/>
    <property type="evidence" value="ECO:0007669"/>
    <property type="project" value="InterPro"/>
</dbReference>
<dbReference type="GO" id="GO:0008299">
    <property type="term" value="P:isoprenoid biosynthetic process"/>
    <property type="evidence" value="ECO:0007669"/>
    <property type="project" value="InterPro"/>
</dbReference>
<evidence type="ECO:0000256" key="3">
    <source>
        <dbReference type="ARBA" id="ARBA00022842"/>
    </source>
</evidence>
<dbReference type="EMBL" id="SPNV01000300">
    <property type="protein sequence ID" value="KAF5856715.1"/>
    <property type="molecule type" value="Genomic_DNA"/>
</dbReference>
<feature type="region of interest" description="Disordered" evidence="5">
    <location>
        <begin position="1"/>
        <end position="24"/>
    </location>
</feature>
<comment type="similarity">
    <text evidence="4">Belongs to the FPP/GGPP synthase family.</text>
</comment>
<dbReference type="InterPro" id="IPR008949">
    <property type="entry name" value="Isoprenoid_synthase_dom_sf"/>
</dbReference>
<evidence type="ECO:0000313" key="6">
    <source>
        <dbReference type="EMBL" id="KAF5856715.1"/>
    </source>
</evidence>
<keyword evidence="3" id="KW-0460">Magnesium</keyword>
<dbReference type="Proteomes" id="UP000541154">
    <property type="component" value="Unassembled WGS sequence"/>
</dbReference>
<dbReference type="GO" id="GO:0046872">
    <property type="term" value="F:metal ion binding"/>
    <property type="evidence" value="ECO:0007669"/>
    <property type="project" value="UniProtKB-KW"/>
</dbReference>
<dbReference type="CDD" id="cd00685">
    <property type="entry name" value="Trans_IPPS_HT"/>
    <property type="match status" value="1"/>
</dbReference>
<dbReference type="SFLD" id="SFLDS00005">
    <property type="entry name" value="Isoprenoid_Synthase_Type_I"/>
    <property type="match status" value="1"/>
</dbReference>
<evidence type="ECO:0008006" key="8">
    <source>
        <dbReference type="Google" id="ProtNLM"/>
    </source>
</evidence>
<dbReference type="PANTHER" id="PTHR12001">
    <property type="entry name" value="GERANYLGERANYL PYROPHOSPHATE SYNTHASE"/>
    <property type="match status" value="1"/>
</dbReference>
<dbReference type="PROSITE" id="PS00444">
    <property type="entry name" value="POLYPRENYL_SYNTHASE_2"/>
    <property type="match status" value="1"/>
</dbReference>
<dbReference type="GO" id="GO:0043386">
    <property type="term" value="P:mycotoxin biosynthetic process"/>
    <property type="evidence" value="ECO:0007669"/>
    <property type="project" value="UniProtKB-ARBA"/>
</dbReference>
<evidence type="ECO:0000256" key="1">
    <source>
        <dbReference type="ARBA" id="ARBA00022679"/>
    </source>
</evidence>
<evidence type="ECO:0000256" key="5">
    <source>
        <dbReference type="SAM" id="MobiDB-lite"/>
    </source>
</evidence>
<reference evidence="6 7" key="1">
    <citation type="submission" date="2019-04" db="EMBL/GenBank/DDBJ databases">
        <title>Aspergillus burnettii sp. nov., novel species from soil in southeast Queensland.</title>
        <authorList>
            <person name="Gilchrist C.L.M."/>
            <person name="Pitt J.I."/>
            <person name="Lange L."/>
            <person name="Lacey H.J."/>
            <person name="Vuong D."/>
            <person name="Midgley D.J."/>
            <person name="Greenfield P."/>
            <person name="Bradbury M."/>
            <person name="Lacey E."/>
            <person name="Busk P.K."/>
            <person name="Pilgaard B."/>
            <person name="Chooi Y.H."/>
            <person name="Piggott A.M."/>
        </authorList>
    </citation>
    <scope>NUCLEOTIDE SEQUENCE [LARGE SCALE GENOMIC DNA]</scope>
    <source>
        <strain evidence="6 7">FRR 5400</strain>
    </source>
</reference>
<gene>
    <name evidence="6" type="ORF">ETB97_006998</name>
</gene>
<dbReference type="InterPro" id="IPR033749">
    <property type="entry name" value="Polyprenyl_synt_CS"/>
</dbReference>
<dbReference type="SUPFAM" id="SSF48576">
    <property type="entry name" value="Terpenoid synthases"/>
    <property type="match status" value="1"/>
</dbReference>
<proteinExistence type="inferred from homology"/>
<dbReference type="InterPro" id="IPR000092">
    <property type="entry name" value="Polyprenyl_synt"/>
</dbReference>
<accession>A0A8H5ZYN2</accession>
<name>A0A8H5ZYN2_PETAA</name>
<dbReference type="PANTHER" id="PTHR12001:SF44">
    <property type="entry name" value="GERANYLGERANYL PYROPHOSPHATE SYNTHASE"/>
    <property type="match status" value="1"/>
</dbReference>
<organism evidence="6 7">
    <name type="scientific">Petromyces alliaceus</name>
    <name type="common">Aspergillus alliaceus</name>
    <dbReference type="NCBI Taxonomy" id="209559"/>
    <lineage>
        <taxon>Eukaryota</taxon>
        <taxon>Fungi</taxon>
        <taxon>Dikarya</taxon>
        <taxon>Ascomycota</taxon>
        <taxon>Pezizomycotina</taxon>
        <taxon>Eurotiomycetes</taxon>
        <taxon>Eurotiomycetidae</taxon>
        <taxon>Eurotiales</taxon>
        <taxon>Aspergillaceae</taxon>
        <taxon>Aspergillus</taxon>
        <taxon>Aspergillus subgen. Circumdati</taxon>
    </lineage>
</organism>
<keyword evidence="2" id="KW-0479">Metal-binding</keyword>
<sequence length="338" mass="38543">MSSASDSSSVVASPTSRDSSETSWQTGDLMPYIADFGDVPNSWSEQEQNIVKKPYTYILSHKGKGFRTQFLQALNVWLNVDAKSCAVIDDTISMLHNSSLLRIDDIQDESKYRRGALAAHEVYGTAQTINAANYVYFEAQQGLRQLECWPQLFLIFNEELLQLHRGQGMELFWRETMQPPSIDEYLRLISNKTGGLFRLALRLMQELSDCDYNIYPLVDLLGLMFQIVDDYKNLKDAKMNSQKGYCEDITEGKFSFLISHAVWINDSKRGDILRILKMRTLDNDLKAFVVQCLEESGSFEYTRQTVYQLRDRAKQLLANIPQPNPAIEGLLDTLTAGL</sequence>
<dbReference type="Pfam" id="PF00348">
    <property type="entry name" value="polyprenyl_synt"/>
    <property type="match status" value="1"/>
</dbReference>
<feature type="compositionally biased region" description="Low complexity" evidence="5">
    <location>
        <begin position="1"/>
        <end position="17"/>
    </location>
</feature>
<comment type="caution">
    <text evidence="6">The sequence shown here is derived from an EMBL/GenBank/DDBJ whole genome shotgun (WGS) entry which is preliminary data.</text>
</comment>
<protein>
    <recommendedName>
        <fullName evidence="8">Isoprenoid synthase domain-containing protein</fullName>
    </recommendedName>
</protein>
<evidence type="ECO:0000313" key="7">
    <source>
        <dbReference type="Proteomes" id="UP000541154"/>
    </source>
</evidence>
<dbReference type="AlphaFoldDB" id="A0A8H5ZYN2"/>
<keyword evidence="1 4" id="KW-0808">Transferase</keyword>
<evidence type="ECO:0000256" key="4">
    <source>
        <dbReference type="RuleBase" id="RU004466"/>
    </source>
</evidence>